<accession>A0A428JMX9</accession>
<dbReference type="AlphaFoldDB" id="A0A428JMX9"/>
<dbReference type="PROSITE" id="PS00061">
    <property type="entry name" value="ADH_SHORT"/>
    <property type="match status" value="1"/>
</dbReference>
<proteinExistence type="inferred from homology"/>
<evidence type="ECO:0000256" key="1">
    <source>
        <dbReference type="ARBA" id="ARBA00006484"/>
    </source>
</evidence>
<reference evidence="3 4" key="1">
    <citation type="submission" date="2018-12" db="EMBL/GenBank/DDBJ databases">
        <authorList>
            <person name="Feng G."/>
            <person name="Zhu H."/>
        </authorList>
    </citation>
    <scope>NUCLEOTIDE SEQUENCE [LARGE SCALE GENOMIC DNA]</scope>
    <source>
        <strain evidence="3 4">9PBR-2</strain>
    </source>
</reference>
<dbReference type="Pfam" id="PF13561">
    <property type="entry name" value="adh_short_C2"/>
    <property type="match status" value="1"/>
</dbReference>
<dbReference type="GO" id="GO:0016616">
    <property type="term" value="F:oxidoreductase activity, acting on the CH-OH group of donors, NAD or NADP as acceptor"/>
    <property type="evidence" value="ECO:0007669"/>
    <property type="project" value="TreeGrafter"/>
</dbReference>
<dbReference type="InterPro" id="IPR020904">
    <property type="entry name" value="Sc_DH/Rdtase_CS"/>
</dbReference>
<dbReference type="SUPFAM" id="SSF51735">
    <property type="entry name" value="NAD(P)-binding Rossmann-fold domains"/>
    <property type="match status" value="1"/>
</dbReference>
<sequence>MEPGGAANRLHGSDAVFRCSISLPSFLSVTSSFDLTGKIALVTGCNKGIGQGMALGLAEAGADIIGVSATLALSGSETEQKVQALGRSFTAYQADFSQRASLDAFLAQVMLDFPRIDILINNAGTIKRAPAAEHSDELWDEVLQINLDAPFRTARAIGGRMLEQGAGKIIFTASLLTFQGGINVPGYAASKGAIGSVVKALANEWGGRGVNVNAIAPGYIATDNTTALRQDPDRSQSILGRIPAGRWGTPEDFKGPTVFLASAAADYIHGTILTVDGGWMGR</sequence>
<keyword evidence="4" id="KW-1185">Reference proteome</keyword>
<dbReference type="InterPro" id="IPR036291">
    <property type="entry name" value="NAD(P)-bd_dom_sf"/>
</dbReference>
<dbReference type="Gene3D" id="3.40.50.720">
    <property type="entry name" value="NAD(P)-binding Rossmann-like Domain"/>
    <property type="match status" value="1"/>
</dbReference>
<dbReference type="PANTHER" id="PTHR42760:SF5">
    <property type="entry name" value="2-DEHYDRO-3-DEOXY-D-GLUCONATE 5-DEHYDROGENASE"/>
    <property type="match status" value="1"/>
</dbReference>
<evidence type="ECO:0000313" key="3">
    <source>
        <dbReference type="EMBL" id="RSK34574.1"/>
    </source>
</evidence>
<dbReference type="EMBL" id="RWIS01000004">
    <property type="protein sequence ID" value="RSK34574.1"/>
    <property type="molecule type" value="Genomic_DNA"/>
</dbReference>
<dbReference type="PRINTS" id="PR00080">
    <property type="entry name" value="SDRFAMILY"/>
</dbReference>
<dbReference type="PRINTS" id="PR00081">
    <property type="entry name" value="GDHRDH"/>
</dbReference>
<dbReference type="OrthoDB" id="9804104at2"/>
<evidence type="ECO:0000313" key="4">
    <source>
        <dbReference type="Proteomes" id="UP000280066"/>
    </source>
</evidence>
<dbReference type="Proteomes" id="UP000280066">
    <property type="component" value="Unassembled WGS sequence"/>
</dbReference>
<gene>
    <name evidence="3" type="ORF">EI290_08080</name>
</gene>
<protein>
    <submittedName>
        <fullName evidence="3">SDR family oxidoreductase</fullName>
    </submittedName>
</protein>
<dbReference type="PANTHER" id="PTHR42760">
    <property type="entry name" value="SHORT-CHAIN DEHYDROGENASES/REDUCTASES FAMILY MEMBER"/>
    <property type="match status" value="1"/>
</dbReference>
<evidence type="ECO:0000256" key="2">
    <source>
        <dbReference type="ARBA" id="ARBA00023002"/>
    </source>
</evidence>
<name>A0A428JMX9_9BACT</name>
<organism evidence="3 4">
    <name type="scientific">Hymenobacter metallilatus</name>
    <dbReference type="NCBI Taxonomy" id="2493666"/>
    <lineage>
        <taxon>Bacteria</taxon>
        <taxon>Pseudomonadati</taxon>
        <taxon>Bacteroidota</taxon>
        <taxon>Cytophagia</taxon>
        <taxon>Cytophagales</taxon>
        <taxon>Hymenobacteraceae</taxon>
        <taxon>Hymenobacter</taxon>
    </lineage>
</organism>
<dbReference type="InterPro" id="IPR002347">
    <property type="entry name" value="SDR_fam"/>
</dbReference>
<comment type="similarity">
    <text evidence="1">Belongs to the short-chain dehydrogenases/reductases (SDR) family.</text>
</comment>
<keyword evidence="2" id="KW-0560">Oxidoreductase</keyword>
<comment type="caution">
    <text evidence="3">The sequence shown here is derived from an EMBL/GenBank/DDBJ whole genome shotgun (WGS) entry which is preliminary data.</text>
</comment>
<dbReference type="FunFam" id="3.40.50.720:FF:000084">
    <property type="entry name" value="Short-chain dehydrogenase reductase"/>
    <property type="match status" value="1"/>
</dbReference>